<dbReference type="PROSITE" id="PS51781">
    <property type="entry name" value="SH3B"/>
    <property type="match status" value="1"/>
</dbReference>
<accession>N1W3J7</accession>
<evidence type="ECO:0000256" key="1">
    <source>
        <dbReference type="SAM" id="SignalP"/>
    </source>
</evidence>
<dbReference type="Proteomes" id="UP000012227">
    <property type="component" value="Unassembled WGS sequence"/>
</dbReference>
<protein>
    <submittedName>
        <fullName evidence="3">SH3 domain protein</fullName>
    </submittedName>
</protein>
<feature type="domain" description="SH3b" evidence="2">
    <location>
        <begin position="34"/>
        <end position="107"/>
    </location>
</feature>
<sequence length="248" mass="28247">MKIVKSIFTIIILCFTNFSFYQSQDISQNFGNDQNVFFVNAKGGLRMRIEPSTNSKTILNIPDKSKVISIEEHGETINISNTNGKWTKIKYKENEGWVFGGFLNKEDNSNKKSNDVQIPIPSKLIGDYKSFENSCASGWASDLYISDKVVICADGETGMVPIACLPTQIDIEGDNFILNCSDIKKYQIFENLFDTKSKSIFINELTKFPNKIEITFEKTGKVKTRCQWNEPYTYLNIKAFKKAKKCDN</sequence>
<feature type="chain" id="PRO_5004112585" evidence="1">
    <location>
        <begin position="22"/>
        <end position="248"/>
    </location>
</feature>
<comment type="caution">
    <text evidence="3">The sequence shown here is derived from an EMBL/GenBank/DDBJ whole genome shotgun (WGS) entry which is preliminary data.</text>
</comment>
<dbReference type="RefSeq" id="WP_002991727.1">
    <property type="nucleotide sequence ID" value="NZ_AOGY02000082.1"/>
</dbReference>
<dbReference type="AlphaFoldDB" id="N1W3J7"/>
<reference evidence="3 4" key="1">
    <citation type="submission" date="2013-03" db="EMBL/GenBank/DDBJ databases">
        <authorList>
            <person name="Harkins D.M."/>
            <person name="Durkin A.S."/>
            <person name="Brinkac L.M."/>
            <person name="Haft D.H."/>
            <person name="Selengut J.D."/>
            <person name="Sanka R."/>
            <person name="DePew J."/>
            <person name="Purushe J."/>
            <person name="Galloway R.L."/>
            <person name="Vinetz J.M."/>
            <person name="Sutton G.G."/>
            <person name="Nierman W.C."/>
            <person name="Fouts D.E."/>
        </authorList>
    </citation>
    <scope>NUCLEOTIDE SEQUENCE [LARGE SCALE GENOMIC DNA]</scope>
    <source>
        <strain evidence="3 4">Waz Holland</strain>
    </source>
</reference>
<evidence type="ECO:0000313" key="4">
    <source>
        <dbReference type="Proteomes" id="UP000012227"/>
    </source>
</evidence>
<dbReference type="InterPro" id="IPR003646">
    <property type="entry name" value="SH3-like_bac-type"/>
</dbReference>
<name>N1W3J7_9LEPT</name>
<gene>
    <name evidence="3" type="ORF">LEP1GSC199_1047</name>
</gene>
<evidence type="ECO:0000313" key="3">
    <source>
        <dbReference type="EMBL" id="EMY67807.1"/>
    </source>
</evidence>
<keyword evidence="1" id="KW-0732">Signal</keyword>
<proteinExistence type="predicted"/>
<evidence type="ECO:0000259" key="2">
    <source>
        <dbReference type="PROSITE" id="PS51781"/>
    </source>
</evidence>
<dbReference type="EMBL" id="AOGY02000082">
    <property type="protein sequence ID" value="EMY67807.1"/>
    <property type="molecule type" value="Genomic_DNA"/>
</dbReference>
<dbReference type="Pfam" id="PF08239">
    <property type="entry name" value="SH3_3"/>
    <property type="match status" value="1"/>
</dbReference>
<dbReference type="STRING" id="1218591.LEP1GSC199_1047"/>
<organism evidence="3 4">
    <name type="scientific">Leptospira vanthielii serovar Holland str. Waz Holland = ATCC 700522</name>
    <dbReference type="NCBI Taxonomy" id="1218591"/>
    <lineage>
        <taxon>Bacteria</taxon>
        <taxon>Pseudomonadati</taxon>
        <taxon>Spirochaetota</taxon>
        <taxon>Spirochaetia</taxon>
        <taxon>Leptospirales</taxon>
        <taxon>Leptospiraceae</taxon>
        <taxon>Leptospira</taxon>
    </lineage>
</organism>
<dbReference type="Gene3D" id="2.30.30.40">
    <property type="entry name" value="SH3 Domains"/>
    <property type="match status" value="1"/>
</dbReference>
<feature type="signal peptide" evidence="1">
    <location>
        <begin position="1"/>
        <end position="21"/>
    </location>
</feature>